<organism evidence="1 2">
    <name type="scientific">Bosea eneae</name>
    <dbReference type="NCBI Taxonomy" id="151454"/>
    <lineage>
        <taxon>Bacteria</taxon>
        <taxon>Pseudomonadati</taxon>
        <taxon>Pseudomonadota</taxon>
        <taxon>Alphaproteobacteria</taxon>
        <taxon>Hyphomicrobiales</taxon>
        <taxon>Boseaceae</taxon>
        <taxon>Bosea</taxon>
    </lineage>
</organism>
<dbReference type="Proteomes" id="UP001596053">
    <property type="component" value="Unassembled WGS sequence"/>
</dbReference>
<protein>
    <submittedName>
        <fullName evidence="1">Three-Cys-motif partner protein TcmP</fullName>
    </submittedName>
</protein>
<sequence length="310" mass="34501">MPADEQHRFGGRHTDEKLDRLQAYMSAYTTALREKGFVLVYIDAFAGSGTRVETKPTLPLFEVDDGDPETITLPGSAKRAFETKPPFGGFVLIEKDPGRFAALERLSTEYPEHRVVLENGDANAVVQRLCRNTPWQGSHKSPPIRGLLFLDPYGMEVSWETIEAVARTEAIDMWCFFPLMGLYRQAAREPAAIDDRKRAKLNSVLGTDEWQHEWYKPAAPSSNLLGLMDDDAARVRTADVNAIEAYVQKRLESVFKGVVLPPRRITGSRGHALASLFFATANPAPKAVALAKKIASHVLNSGNSSHWRPR</sequence>
<dbReference type="NCBIfam" id="TIGR04474">
    <property type="entry name" value="tcm_partner"/>
    <property type="match status" value="1"/>
</dbReference>
<evidence type="ECO:0000313" key="1">
    <source>
        <dbReference type="EMBL" id="MFC5419841.1"/>
    </source>
</evidence>
<keyword evidence="2" id="KW-1185">Reference proteome</keyword>
<dbReference type="InterPro" id="IPR031009">
    <property type="entry name" value="Tcm_partner"/>
</dbReference>
<dbReference type="EMBL" id="JBHSLW010000010">
    <property type="protein sequence ID" value="MFC5419841.1"/>
    <property type="molecule type" value="Genomic_DNA"/>
</dbReference>
<proteinExistence type="predicted"/>
<accession>A0ABW0IRT4</accession>
<dbReference type="RefSeq" id="WP_377797840.1">
    <property type="nucleotide sequence ID" value="NZ_JBHSLW010000010.1"/>
</dbReference>
<reference evidence="2" key="1">
    <citation type="journal article" date="2019" name="Int. J. Syst. Evol. Microbiol.">
        <title>The Global Catalogue of Microorganisms (GCM) 10K type strain sequencing project: providing services to taxonomists for standard genome sequencing and annotation.</title>
        <authorList>
            <consortium name="The Broad Institute Genomics Platform"/>
            <consortium name="The Broad Institute Genome Sequencing Center for Infectious Disease"/>
            <person name="Wu L."/>
            <person name="Ma J."/>
        </authorList>
    </citation>
    <scope>NUCLEOTIDE SEQUENCE [LARGE SCALE GENOMIC DNA]</scope>
    <source>
        <strain evidence="2">NCAIM B.01391</strain>
    </source>
</reference>
<comment type="caution">
    <text evidence="1">The sequence shown here is derived from an EMBL/GenBank/DDBJ whole genome shotgun (WGS) entry which is preliminary data.</text>
</comment>
<gene>
    <name evidence="1" type="ORF">ACFPOB_09720</name>
</gene>
<evidence type="ECO:0000313" key="2">
    <source>
        <dbReference type="Proteomes" id="UP001596053"/>
    </source>
</evidence>
<name>A0ABW0IRT4_9HYPH</name>